<comment type="caution">
    <text evidence="8">The sequence shown here is derived from an EMBL/GenBank/DDBJ whole genome shotgun (WGS) entry which is preliminary data.</text>
</comment>
<dbReference type="PROSITE" id="PS50835">
    <property type="entry name" value="IG_LIKE"/>
    <property type="match status" value="1"/>
</dbReference>
<gene>
    <name evidence="8" type="ORF">SKAU_G00198500</name>
</gene>
<proteinExistence type="predicted"/>
<keyword evidence="6" id="KW-1133">Transmembrane helix</keyword>
<dbReference type="Gene3D" id="2.60.40.10">
    <property type="entry name" value="Immunoglobulins"/>
    <property type="match status" value="2"/>
</dbReference>
<evidence type="ECO:0000256" key="3">
    <source>
        <dbReference type="ARBA" id="ARBA00023136"/>
    </source>
</evidence>
<dbReference type="InterPro" id="IPR036179">
    <property type="entry name" value="Ig-like_dom_sf"/>
</dbReference>
<evidence type="ECO:0000256" key="6">
    <source>
        <dbReference type="SAM" id="Phobius"/>
    </source>
</evidence>
<organism evidence="8 9">
    <name type="scientific">Synaphobranchus kaupii</name>
    <name type="common">Kaup's arrowtooth eel</name>
    <dbReference type="NCBI Taxonomy" id="118154"/>
    <lineage>
        <taxon>Eukaryota</taxon>
        <taxon>Metazoa</taxon>
        <taxon>Chordata</taxon>
        <taxon>Craniata</taxon>
        <taxon>Vertebrata</taxon>
        <taxon>Euteleostomi</taxon>
        <taxon>Actinopterygii</taxon>
        <taxon>Neopterygii</taxon>
        <taxon>Teleostei</taxon>
        <taxon>Anguilliformes</taxon>
        <taxon>Synaphobranchidae</taxon>
        <taxon>Synaphobranchus</taxon>
    </lineage>
</organism>
<keyword evidence="2" id="KW-0732">Signal</keyword>
<dbReference type="InterPro" id="IPR013783">
    <property type="entry name" value="Ig-like_fold"/>
</dbReference>
<dbReference type="PANTHER" id="PTHR12080">
    <property type="entry name" value="SIGNALING LYMPHOCYTIC ACTIVATION MOLECULE"/>
    <property type="match status" value="1"/>
</dbReference>
<keyword evidence="4" id="KW-0325">Glycoprotein</keyword>
<protein>
    <recommendedName>
        <fullName evidence="7">Ig-like domain-containing protein</fullName>
    </recommendedName>
</protein>
<dbReference type="EMBL" id="JAINUF010000006">
    <property type="protein sequence ID" value="KAJ8357056.1"/>
    <property type="molecule type" value="Genomic_DNA"/>
</dbReference>
<name>A0A9Q1IXL6_SYNKA</name>
<sequence length="297" mass="33609">MTTQSQPFKTSRRTYDVIATLLYIMVHQYGWSEGVAETAAGSYSTVKRVGENIQFPFSPEGNQSYRVDLIFNTFTIITWYPQMFSEVREQYKGRISTGNDSVWLNKLHLSDSGLYRVKIDRRSGGLKPPEYTDFQLQVFEPVSKPNITTENLGDNVSLSCFSSQGTEVTYSWETLPPCGDDGCVHLNQTIYLQLHPLPPCSTYTCTAHNPVSRATSDSVDLQMCSSQRLQGWVPVLCASTVFVFGALLRLYELKKQKQFKLKLMSQSWSRSHHSSDVRSTPDAPLYPPEPLFKTQAV</sequence>
<comment type="subcellular location">
    <subcellularLocation>
        <location evidence="1">Membrane</location>
    </subcellularLocation>
</comment>
<dbReference type="SUPFAM" id="SSF48726">
    <property type="entry name" value="Immunoglobulin"/>
    <property type="match status" value="2"/>
</dbReference>
<dbReference type="Proteomes" id="UP001152622">
    <property type="component" value="Chromosome 6"/>
</dbReference>
<evidence type="ECO:0000256" key="4">
    <source>
        <dbReference type="ARBA" id="ARBA00023180"/>
    </source>
</evidence>
<dbReference type="PANTHER" id="PTHR12080:SF48">
    <property type="entry name" value="IMMUNOGLOBULIN SUBTYPE DOMAIN-CONTAINING PROTEIN"/>
    <property type="match status" value="1"/>
</dbReference>
<dbReference type="OrthoDB" id="8963224at2759"/>
<evidence type="ECO:0000256" key="2">
    <source>
        <dbReference type="ARBA" id="ARBA00022729"/>
    </source>
</evidence>
<keyword evidence="9" id="KW-1185">Reference proteome</keyword>
<dbReference type="AlphaFoldDB" id="A0A9Q1IXL6"/>
<evidence type="ECO:0000313" key="8">
    <source>
        <dbReference type="EMBL" id="KAJ8357056.1"/>
    </source>
</evidence>
<evidence type="ECO:0000259" key="7">
    <source>
        <dbReference type="PROSITE" id="PS50835"/>
    </source>
</evidence>
<reference evidence="8" key="1">
    <citation type="journal article" date="2023" name="Science">
        <title>Genome structures resolve the early diversification of teleost fishes.</title>
        <authorList>
            <person name="Parey E."/>
            <person name="Louis A."/>
            <person name="Montfort J."/>
            <person name="Bouchez O."/>
            <person name="Roques C."/>
            <person name="Iampietro C."/>
            <person name="Lluch J."/>
            <person name="Castinel A."/>
            <person name="Donnadieu C."/>
            <person name="Desvignes T."/>
            <person name="Floi Bucao C."/>
            <person name="Jouanno E."/>
            <person name="Wen M."/>
            <person name="Mejri S."/>
            <person name="Dirks R."/>
            <person name="Jansen H."/>
            <person name="Henkel C."/>
            <person name="Chen W.J."/>
            <person name="Zahm M."/>
            <person name="Cabau C."/>
            <person name="Klopp C."/>
            <person name="Thompson A.W."/>
            <person name="Robinson-Rechavi M."/>
            <person name="Braasch I."/>
            <person name="Lecointre G."/>
            <person name="Bobe J."/>
            <person name="Postlethwait J.H."/>
            <person name="Berthelot C."/>
            <person name="Roest Crollius H."/>
            <person name="Guiguen Y."/>
        </authorList>
    </citation>
    <scope>NUCLEOTIDE SEQUENCE</scope>
    <source>
        <strain evidence="8">WJC10195</strain>
    </source>
</reference>
<feature type="domain" description="Ig-like" evidence="7">
    <location>
        <begin position="129"/>
        <end position="222"/>
    </location>
</feature>
<feature type="region of interest" description="Disordered" evidence="5">
    <location>
        <begin position="272"/>
        <end position="297"/>
    </location>
</feature>
<keyword evidence="6" id="KW-0812">Transmembrane</keyword>
<accession>A0A9Q1IXL6</accession>
<dbReference type="InterPro" id="IPR015631">
    <property type="entry name" value="CD2/SLAM_rcpt"/>
</dbReference>
<evidence type="ECO:0000256" key="5">
    <source>
        <dbReference type="SAM" id="MobiDB-lite"/>
    </source>
</evidence>
<evidence type="ECO:0000256" key="1">
    <source>
        <dbReference type="ARBA" id="ARBA00004370"/>
    </source>
</evidence>
<evidence type="ECO:0000313" key="9">
    <source>
        <dbReference type="Proteomes" id="UP001152622"/>
    </source>
</evidence>
<feature type="transmembrane region" description="Helical" evidence="6">
    <location>
        <begin position="231"/>
        <end position="251"/>
    </location>
</feature>
<dbReference type="GO" id="GO:0016020">
    <property type="term" value="C:membrane"/>
    <property type="evidence" value="ECO:0007669"/>
    <property type="project" value="UniProtKB-SubCell"/>
</dbReference>
<keyword evidence="3 6" id="KW-0472">Membrane</keyword>
<dbReference type="InterPro" id="IPR007110">
    <property type="entry name" value="Ig-like_dom"/>
</dbReference>